<name>A0A319E629_ASPSB</name>
<proteinExistence type="predicted"/>
<protein>
    <submittedName>
        <fullName evidence="2">Uncharacterized protein</fullName>
    </submittedName>
</protein>
<evidence type="ECO:0000313" key="3">
    <source>
        <dbReference type="Proteomes" id="UP000248423"/>
    </source>
</evidence>
<accession>A0A319E629</accession>
<organism evidence="2 3">
    <name type="scientific">Aspergillus sclerotiicarbonarius (strain CBS 121057 / IBT 28362)</name>
    <dbReference type="NCBI Taxonomy" id="1448318"/>
    <lineage>
        <taxon>Eukaryota</taxon>
        <taxon>Fungi</taxon>
        <taxon>Dikarya</taxon>
        <taxon>Ascomycota</taxon>
        <taxon>Pezizomycotina</taxon>
        <taxon>Eurotiomycetes</taxon>
        <taxon>Eurotiomycetidae</taxon>
        <taxon>Eurotiales</taxon>
        <taxon>Aspergillaceae</taxon>
        <taxon>Aspergillus</taxon>
        <taxon>Aspergillus subgen. Circumdati</taxon>
    </lineage>
</organism>
<gene>
    <name evidence="2" type="ORF">BO78DRAFT_145929</name>
</gene>
<keyword evidence="1" id="KW-0812">Transmembrane</keyword>
<keyword evidence="1" id="KW-0472">Membrane</keyword>
<keyword evidence="3" id="KW-1185">Reference proteome</keyword>
<dbReference type="Proteomes" id="UP000248423">
    <property type="component" value="Unassembled WGS sequence"/>
</dbReference>
<evidence type="ECO:0000256" key="1">
    <source>
        <dbReference type="SAM" id="Phobius"/>
    </source>
</evidence>
<reference evidence="2 3" key="1">
    <citation type="submission" date="2018-02" db="EMBL/GenBank/DDBJ databases">
        <title>The genomes of Aspergillus section Nigri reveals drivers in fungal speciation.</title>
        <authorList>
            <consortium name="DOE Joint Genome Institute"/>
            <person name="Vesth T.C."/>
            <person name="Nybo J."/>
            <person name="Theobald S."/>
            <person name="Brandl J."/>
            <person name="Frisvad J.C."/>
            <person name="Nielsen K.F."/>
            <person name="Lyhne E.K."/>
            <person name="Kogle M.E."/>
            <person name="Kuo A."/>
            <person name="Riley R."/>
            <person name="Clum A."/>
            <person name="Nolan M."/>
            <person name="Lipzen A."/>
            <person name="Salamov A."/>
            <person name="Henrissat B."/>
            <person name="Wiebenga A."/>
            <person name="De vries R.P."/>
            <person name="Grigoriev I.V."/>
            <person name="Mortensen U.H."/>
            <person name="Andersen M.R."/>
            <person name="Baker S.E."/>
        </authorList>
    </citation>
    <scope>NUCLEOTIDE SEQUENCE [LARGE SCALE GENOMIC DNA]</scope>
    <source>
        <strain evidence="2 3">CBS 121057</strain>
    </source>
</reference>
<dbReference type="VEuPathDB" id="FungiDB:BO78DRAFT_145929"/>
<evidence type="ECO:0000313" key="2">
    <source>
        <dbReference type="EMBL" id="PYI05557.1"/>
    </source>
</evidence>
<feature type="transmembrane region" description="Helical" evidence="1">
    <location>
        <begin position="7"/>
        <end position="33"/>
    </location>
</feature>
<keyword evidence="1" id="KW-1133">Transmembrane helix</keyword>
<sequence>MDVMGRNAWMVMVGCFVYSVAGMDGLAIGMIWIDSMAHDAGFANQRGGCKTLGT</sequence>
<dbReference type="AlphaFoldDB" id="A0A319E629"/>
<dbReference type="EMBL" id="KZ826357">
    <property type="protein sequence ID" value="PYI05557.1"/>
    <property type="molecule type" value="Genomic_DNA"/>
</dbReference>